<feature type="transmembrane region" description="Helical" evidence="1">
    <location>
        <begin position="21"/>
        <end position="39"/>
    </location>
</feature>
<keyword evidence="1" id="KW-0812">Transmembrane</keyword>
<evidence type="ECO:0000256" key="1">
    <source>
        <dbReference type="SAM" id="Phobius"/>
    </source>
</evidence>
<keyword evidence="1" id="KW-1133">Transmembrane helix</keyword>
<name>A0A0E9Q107_ANGAN</name>
<dbReference type="EMBL" id="GBXM01098153">
    <property type="protein sequence ID" value="JAH10424.1"/>
    <property type="molecule type" value="Transcribed_RNA"/>
</dbReference>
<proteinExistence type="predicted"/>
<accession>A0A0E9Q107</accession>
<organism evidence="2">
    <name type="scientific">Anguilla anguilla</name>
    <name type="common">European freshwater eel</name>
    <name type="synonym">Muraena anguilla</name>
    <dbReference type="NCBI Taxonomy" id="7936"/>
    <lineage>
        <taxon>Eukaryota</taxon>
        <taxon>Metazoa</taxon>
        <taxon>Chordata</taxon>
        <taxon>Craniata</taxon>
        <taxon>Vertebrata</taxon>
        <taxon>Euteleostomi</taxon>
        <taxon>Actinopterygii</taxon>
        <taxon>Neopterygii</taxon>
        <taxon>Teleostei</taxon>
        <taxon>Anguilliformes</taxon>
        <taxon>Anguillidae</taxon>
        <taxon>Anguilla</taxon>
    </lineage>
</organism>
<sequence>MSLVGRSRHDLKKQAREELELGIWYEVLLFLLFLCPTVSTHMPVVTN</sequence>
<dbReference type="AlphaFoldDB" id="A0A0E9Q107"/>
<reference evidence="2" key="2">
    <citation type="journal article" date="2015" name="Fish Shellfish Immunol.">
        <title>Early steps in the European eel (Anguilla anguilla)-Vibrio vulnificus interaction in the gills: Role of the RtxA13 toxin.</title>
        <authorList>
            <person name="Callol A."/>
            <person name="Pajuelo D."/>
            <person name="Ebbesson L."/>
            <person name="Teles M."/>
            <person name="MacKenzie S."/>
            <person name="Amaro C."/>
        </authorList>
    </citation>
    <scope>NUCLEOTIDE SEQUENCE</scope>
</reference>
<reference evidence="2" key="1">
    <citation type="submission" date="2014-11" db="EMBL/GenBank/DDBJ databases">
        <authorList>
            <person name="Amaro Gonzalez C."/>
        </authorList>
    </citation>
    <scope>NUCLEOTIDE SEQUENCE</scope>
</reference>
<protein>
    <submittedName>
        <fullName evidence="2">Uncharacterized protein</fullName>
    </submittedName>
</protein>
<evidence type="ECO:0000313" key="2">
    <source>
        <dbReference type="EMBL" id="JAH10424.1"/>
    </source>
</evidence>
<keyword evidence="1" id="KW-0472">Membrane</keyword>